<reference evidence="3 4" key="2">
    <citation type="journal article" date="2018" name="Elife">
        <title>Firefly genomes illuminate parallel origins of bioluminescence in beetles.</title>
        <authorList>
            <person name="Fallon T.R."/>
            <person name="Lower S.E."/>
            <person name="Chang C.H."/>
            <person name="Bessho-Uehara M."/>
            <person name="Martin G.J."/>
            <person name="Bewick A.J."/>
            <person name="Behringer M."/>
            <person name="Debat H.J."/>
            <person name="Wong I."/>
            <person name="Day J.C."/>
            <person name="Suvorov A."/>
            <person name="Silva C.J."/>
            <person name="Stanger-Hall K.F."/>
            <person name="Hall D.W."/>
            <person name="Schmitz R.J."/>
            <person name="Nelson D.R."/>
            <person name="Lewis S.M."/>
            <person name="Shigenobu S."/>
            <person name="Bybee S.M."/>
            <person name="Larracuente A.M."/>
            <person name="Oba Y."/>
            <person name="Weng J.K."/>
        </authorList>
    </citation>
    <scope>NUCLEOTIDE SEQUENCE [LARGE SCALE GENOMIC DNA]</scope>
    <source>
        <strain evidence="3">1611_PpyrPB1</strain>
        <tissue evidence="3">Whole body</tissue>
    </source>
</reference>
<evidence type="ECO:0000313" key="4">
    <source>
        <dbReference type="Proteomes" id="UP000327044"/>
    </source>
</evidence>
<evidence type="ECO:0000313" key="3">
    <source>
        <dbReference type="EMBL" id="KAB0799312.1"/>
    </source>
</evidence>
<keyword evidence="4" id="KW-1185">Reference proteome</keyword>
<evidence type="ECO:0000313" key="2">
    <source>
        <dbReference type="EMBL" id="JAV66877.1"/>
    </source>
</evidence>
<sequence length="154" mass="16971">MKVIIVLIGVCVAIFQAQARTSESISVDTPDVILDNIVDGKVCSRQVGVADGGFKNVEDQDGLLPEDNESLNAFHGCIFKRKGIIDNHGIIDVGNLRIYLSNLFTLDQAISPSQRRLVESSIEDCRNTTGKDYNQKSVKLINCVMKKLYGLVKE</sequence>
<protein>
    <submittedName>
        <fullName evidence="2">Uncharacterized protein</fullName>
    </submittedName>
</protein>
<dbReference type="InterPro" id="IPR036728">
    <property type="entry name" value="PBP_GOBP_sf"/>
</dbReference>
<dbReference type="InParanoid" id="A0A1Y1L735"/>
<dbReference type="Gene3D" id="1.10.238.20">
    <property type="entry name" value="Pheromone/general odorant binding protein domain"/>
    <property type="match status" value="1"/>
</dbReference>
<proteinExistence type="predicted"/>
<name>A0A1Y1L735_PHOPY</name>
<dbReference type="AlphaFoldDB" id="A0A1Y1L735"/>
<organism evidence="2">
    <name type="scientific">Photinus pyralis</name>
    <name type="common">Common eastern firefly</name>
    <name type="synonym">Lampyris pyralis</name>
    <dbReference type="NCBI Taxonomy" id="7054"/>
    <lineage>
        <taxon>Eukaryota</taxon>
        <taxon>Metazoa</taxon>
        <taxon>Ecdysozoa</taxon>
        <taxon>Arthropoda</taxon>
        <taxon>Hexapoda</taxon>
        <taxon>Insecta</taxon>
        <taxon>Pterygota</taxon>
        <taxon>Neoptera</taxon>
        <taxon>Endopterygota</taxon>
        <taxon>Coleoptera</taxon>
        <taxon>Polyphaga</taxon>
        <taxon>Elateriformia</taxon>
        <taxon>Elateroidea</taxon>
        <taxon>Lampyridae</taxon>
        <taxon>Lampyrinae</taxon>
        <taxon>Photinus</taxon>
    </lineage>
</organism>
<dbReference type="OrthoDB" id="8194670at2759"/>
<keyword evidence="1" id="KW-0732">Signal</keyword>
<feature type="chain" id="PRO_5036029816" evidence="1">
    <location>
        <begin position="20"/>
        <end position="154"/>
    </location>
</feature>
<accession>A0A1Y1L735</accession>
<dbReference type="InterPro" id="IPR006170">
    <property type="entry name" value="PBP/GOBP"/>
</dbReference>
<dbReference type="Pfam" id="PF01395">
    <property type="entry name" value="PBP_GOBP"/>
    <property type="match status" value="1"/>
</dbReference>
<reference evidence="3" key="3">
    <citation type="submission" date="2019-08" db="EMBL/GenBank/DDBJ databases">
        <authorList>
            <consortium name="Photinus pyralis genome working group"/>
            <person name="Fallon T.R."/>
            <person name="Sander Lower S.E."/>
            <person name="Weng J.-K."/>
        </authorList>
    </citation>
    <scope>NUCLEOTIDE SEQUENCE</scope>
    <source>
        <strain evidence="3">1611_PpyrPB1</strain>
        <tissue evidence="3">Whole body</tissue>
    </source>
</reference>
<evidence type="ECO:0000256" key="1">
    <source>
        <dbReference type="SAM" id="SignalP"/>
    </source>
</evidence>
<dbReference type="EMBL" id="VVIM01000005">
    <property type="protein sequence ID" value="KAB0799312.1"/>
    <property type="molecule type" value="Genomic_DNA"/>
</dbReference>
<dbReference type="EMBL" id="GEZM01068590">
    <property type="protein sequence ID" value="JAV66877.1"/>
    <property type="molecule type" value="Transcribed_RNA"/>
</dbReference>
<feature type="signal peptide" evidence="1">
    <location>
        <begin position="1"/>
        <end position="19"/>
    </location>
</feature>
<dbReference type="Proteomes" id="UP000327044">
    <property type="component" value="Unassembled WGS sequence"/>
</dbReference>
<dbReference type="GO" id="GO:0005549">
    <property type="term" value="F:odorant binding"/>
    <property type="evidence" value="ECO:0007669"/>
    <property type="project" value="InterPro"/>
</dbReference>
<dbReference type="CDD" id="cd23992">
    <property type="entry name" value="PBP_GOBP"/>
    <property type="match status" value="1"/>
</dbReference>
<gene>
    <name evidence="3" type="ORF">PPYR_07192</name>
</gene>
<dbReference type="SUPFAM" id="SSF47565">
    <property type="entry name" value="Insect pheromone/odorant-binding proteins"/>
    <property type="match status" value="1"/>
</dbReference>
<reference evidence="2" key="1">
    <citation type="journal article" date="2016" name="Sci. Rep.">
        <title>Molecular characterization of firefly nuptial gifts: a multi-omics approach sheds light on postcopulatory sexual selection.</title>
        <authorList>
            <person name="Al-Wathiqui N."/>
            <person name="Fallon T.R."/>
            <person name="South A."/>
            <person name="Weng J.K."/>
            <person name="Lewis S.M."/>
        </authorList>
    </citation>
    <scope>NUCLEOTIDE SEQUENCE</scope>
</reference>